<dbReference type="InterPro" id="IPR011333">
    <property type="entry name" value="SKP1/BTB/POZ_sf"/>
</dbReference>
<dbReference type="SMART" id="SM00225">
    <property type="entry name" value="BTB"/>
    <property type="match status" value="1"/>
</dbReference>
<dbReference type="VEuPathDB" id="FungiDB:BTJ68_15569"/>
<proteinExistence type="predicted"/>
<feature type="region of interest" description="Disordered" evidence="1">
    <location>
        <begin position="77"/>
        <end position="104"/>
    </location>
</feature>
<evidence type="ECO:0000313" key="3">
    <source>
        <dbReference type="EMBL" id="OTA15888.1"/>
    </source>
</evidence>
<dbReference type="Pfam" id="PF00651">
    <property type="entry name" value="BTB"/>
    <property type="match status" value="1"/>
</dbReference>
<dbReference type="STRING" id="1157616.A0A1Z5SL26"/>
<dbReference type="AlphaFoldDB" id="A0A1Z5SL26"/>
<evidence type="ECO:0000256" key="1">
    <source>
        <dbReference type="SAM" id="MobiDB-lite"/>
    </source>
</evidence>
<feature type="compositionally biased region" description="Low complexity" evidence="1">
    <location>
        <begin position="77"/>
        <end position="102"/>
    </location>
</feature>
<keyword evidence="4" id="KW-1185">Reference proteome</keyword>
<organism evidence="3 4">
    <name type="scientific">Hortaea werneckii EXF-2000</name>
    <dbReference type="NCBI Taxonomy" id="1157616"/>
    <lineage>
        <taxon>Eukaryota</taxon>
        <taxon>Fungi</taxon>
        <taxon>Dikarya</taxon>
        <taxon>Ascomycota</taxon>
        <taxon>Pezizomycotina</taxon>
        <taxon>Dothideomycetes</taxon>
        <taxon>Dothideomycetidae</taxon>
        <taxon>Mycosphaerellales</taxon>
        <taxon>Teratosphaeriaceae</taxon>
        <taxon>Hortaea</taxon>
    </lineage>
</organism>
<accession>A0A1Z5SL26</accession>
<feature type="compositionally biased region" description="Polar residues" evidence="1">
    <location>
        <begin position="10"/>
        <end position="21"/>
    </location>
</feature>
<dbReference type="PANTHER" id="PTHR24413">
    <property type="entry name" value="SPECKLE-TYPE POZ PROTEIN"/>
    <property type="match status" value="1"/>
</dbReference>
<dbReference type="SUPFAM" id="SSF54695">
    <property type="entry name" value="POZ domain"/>
    <property type="match status" value="1"/>
</dbReference>
<dbReference type="PROSITE" id="PS50097">
    <property type="entry name" value="BTB"/>
    <property type="match status" value="1"/>
</dbReference>
<protein>
    <recommendedName>
        <fullName evidence="2">BTB domain-containing protein</fullName>
    </recommendedName>
</protein>
<sequence length="236" mass="25760">MSQEARNEQKLPTSDTYTGSSHLSAIGADLARTFNQLPESGSGTDFVITALRDDDYDLEGLSEDGSPSATLTAPAALPAQTSGSGSAASDSSESPSPTSHTSQPIHVHRLILSARWPHFARLYNAQMSEFHTRRMHIPEPYSAVKAFLYYLYTDSITSAPTSSGSTDVANMLVMSNIYDMPRLRHLCVNRLVRDLDVAHAALIFDRASTAQEDWLKRRAASFCLTHWGPGREDGGL</sequence>
<feature type="region of interest" description="Disordered" evidence="1">
    <location>
        <begin position="1"/>
        <end position="21"/>
    </location>
</feature>
<gene>
    <name evidence="3" type="ORF">BTJ68_15569</name>
</gene>
<dbReference type="EMBL" id="MUNK01000509">
    <property type="protein sequence ID" value="OTA15888.1"/>
    <property type="molecule type" value="Genomic_DNA"/>
</dbReference>
<evidence type="ECO:0000259" key="2">
    <source>
        <dbReference type="PROSITE" id="PS50097"/>
    </source>
</evidence>
<dbReference type="InParanoid" id="A0A1Z5SL26"/>
<comment type="caution">
    <text evidence="3">The sequence shown here is derived from an EMBL/GenBank/DDBJ whole genome shotgun (WGS) entry which is preliminary data.</text>
</comment>
<feature type="domain" description="BTB" evidence="2">
    <location>
        <begin position="89"/>
        <end position="160"/>
    </location>
</feature>
<dbReference type="InterPro" id="IPR000210">
    <property type="entry name" value="BTB/POZ_dom"/>
</dbReference>
<reference evidence="3 4" key="1">
    <citation type="submission" date="2017-01" db="EMBL/GenBank/DDBJ databases">
        <title>The recent genome duplication of the halophilic yeast Hortaea werneckii: insights from long-read sequencing.</title>
        <authorList>
            <person name="Sinha S."/>
            <person name="Flibotte S."/>
            <person name="Neira M."/>
            <person name="Lenassi M."/>
            <person name="Gostincar C."/>
            <person name="Stajich J.E."/>
            <person name="Nislow C.E."/>
        </authorList>
    </citation>
    <scope>NUCLEOTIDE SEQUENCE [LARGE SCALE GENOMIC DNA]</scope>
    <source>
        <strain evidence="3 4">EXF-2000</strain>
    </source>
</reference>
<dbReference type="Proteomes" id="UP000194280">
    <property type="component" value="Unassembled WGS sequence"/>
</dbReference>
<evidence type="ECO:0000313" key="4">
    <source>
        <dbReference type="Proteomes" id="UP000194280"/>
    </source>
</evidence>
<name>A0A1Z5SL26_HORWE</name>
<dbReference type="Gene3D" id="3.30.710.10">
    <property type="entry name" value="Potassium Channel Kv1.1, Chain A"/>
    <property type="match status" value="1"/>
</dbReference>